<dbReference type="Proteomes" id="UP000033530">
    <property type="component" value="Unassembled WGS sequence"/>
</dbReference>
<dbReference type="REBASE" id="115554">
    <property type="entry name" value="Sca7013ORF1455P"/>
</dbReference>
<organism evidence="1 2">
    <name type="scientific">Staphylococcus carnosus</name>
    <dbReference type="NCBI Taxonomy" id="1281"/>
    <lineage>
        <taxon>Bacteria</taxon>
        <taxon>Bacillati</taxon>
        <taxon>Bacillota</taxon>
        <taxon>Bacilli</taxon>
        <taxon>Bacillales</taxon>
        <taxon>Staphylococcaceae</taxon>
        <taxon>Staphylococcus</taxon>
    </lineage>
</organism>
<comment type="caution">
    <text evidence="1">The sequence shown here is derived from an EMBL/GenBank/DDBJ whole genome shotgun (WGS) entry which is preliminary data.</text>
</comment>
<gene>
    <name evidence="1" type="ORF">VV61_01460</name>
</gene>
<dbReference type="InterPro" id="IPR018573">
    <property type="entry name" value="Restrct_endonuc_II_AlwI"/>
</dbReference>
<evidence type="ECO:0000313" key="1">
    <source>
        <dbReference type="EMBL" id="KKB26182.1"/>
    </source>
</evidence>
<accession>A0AAJ0JRX2</accession>
<dbReference type="Gene3D" id="3.40.91.50">
    <property type="match status" value="1"/>
</dbReference>
<dbReference type="Pfam" id="PF09491">
    <property type="entry name" value="RE_AlwI"/>
    <property type="match status" value="1"/>
</dbReference>
<name>A0AAJ0JRX2_STACA</name>
<dbReference type="RefSeq" id="WP_046099270.1">
    <property type="nucleotide sequence ID" value="NZ_CP015552.1"/>
</dbReference>
<protein>
    <recommendedName>
        <fullName evidence="3">AlwI family type II restriction endonuclease</fullName>
    </recommendedName>
</protein>
<dbReference type="AlphaFoldDB" id="A0AAJ0JRX2"/>
<reference evidence="1 2" key="1">
    <citation type="submission" date="2015-03" db="EMBL/GenBank/DDBJ databases">
        <title>Draft Genome Sequence of S. carnosus subsp. utilis LTH 7013, Isolated from South Tirolean Ham.</title>
        <authorList>
            <person name="Mueller A."/>
            <person name="Huptas C."/>
            <person name="Wenning M."/>
            <person name="Weiss A."/>
            <person name="Schmidt H."/>
        </authorList>
    </citation>
    <scope>NUCLEOTIDE SEQUENCE [LARGE SCALE GENOMIC DNA]</scope>
    <source>
        <strain evidence="1 2">LTH7013</strain>
    </source>
</reference>
<evidence type="ECO:0008006" key="3">
    <source>
        <dbReference type="Google" id="ProtNLM"/>
    </source>
</evidence>
<dbReference type="EMBL" id="LAIU01000001">
    <property type="protein sequence ID" value="KKB26182.1"/>
    <property type="molecule type" value="Genomic_DNA"/>
</dbReference>
<sequence>MKLQNNSRTFNLGDTSFRRKTLIDDYKILLPYLQETILEYADWNNESQAEFYSKVLNETDLFIRNDSEDFSKRGRTLTNSLVKIGLTNSKRKLSKVANNWLNGKILNQDSIEQALAIDTNNLVFTRQLLKLRVYDSKGLNYFYPFRVALEFVLKYQNVPQNDFLTLVHLIQPDFSNQRIKEIIDDYNKVANNEELFSEYLNRNFPESTNNISATQLFSKDYLDREEFDLLFVNRKTSDSQDIYFEFVNGLLKFKKRKTRENLNNLLHVISDSKLKTAFGFGKSIFNKTVYSKTQNIYDFLDENIDNPLLSEDNTLIYNQFLLSKKDDIVREYRDMTKRTFNLSGLLDFHNGLINATNKEIFSLIFHSMKLSGKENISNYEEDLSFEFYKDITISEILKINKSEVLDEIKNSLKIEDNSQISNIVLNQKEEKFKNFISTTFPKEKIIEILYKFASRDDDWIKSEVSESATVSTIYEYIIAIAWYYISSEKYIVTKSLNLTLDGNMRPLTHAIGGAGDIVIDYENLTLMLEVTLMNTHSQKRGEWEPVLRHATNLTVDNIEKNTITLFIANELDINTVNIWRAVASVPLKSSNKIEVADLVKIFPLKNKELLEMLENNRNEKKLLTAINNSYSELEGNFDLDWRNKIFIEADM</sequence>
<proteinExistence type="predicted"/>
<evidence type="ECO:0000313" key="2">
    <source>
        <dbReference type="Proteomes" id="UP000033530"/>
    </source>
</evidence>